<dbReference type="PANTHER" id="PTHR10371:SF3">
    <property type="entry name" value="NADH DEHYDROGENASE [UBIQUINONE] FLAVOPROTEIN 2, MITOCHONDRIAL"/>
    <property type="match status" value="1"/>
</dbReference>
<comment type="cofactor">
    <cofactor evidence="6">
        <name>[2Fe-2S] cluster</name>
        <dbReference type="ChEBI" id="CHEBI:190135"/>
    </cofactor>
</comment>
<keyword evidence="2 7" id="KW-0001">2Fe-2S</keyword>
<dbReference type="Gene3D" id="3.40.30.10">
    <property type="entry name" value="Glutaredoxin"/>
    <property type="match status" value="1"/>
</dbReference>
<proteinExistence type="inferred from homology"/>
<dbReference type="Proteomes" id="UP000242687">
    <property type="component" value="Unassembled WGS sequence"/>
</dbReference>
<dbReference type="AlphaFoldDB" id="A0A2H9VSE8"/>
<dbReference type="GO" id="GO:0003954">
    <property type="term" value="F:NADH dehydrogenase activity"/>
    <property type="evidence" value="ECO:0007669"/>
    <property type="project" value="TreeGrafter"/>
</dbReference>
<comment type="similarity">
    <text evidence="1">Belongs to the complex I 24 kDa subunit family.</text>
</comment>
<dbReference type="PROSITE" id="PS01099">
    <property type="entry name" value="COMPLEX1_24K"/>
    <property type="match status" value="1"/>
</dbReference>
<feature type="binding site" evidence="7">
    <location>
        <position position="135"/>
    </location>
    <ligand>
        <name>[2Fe-2S] cluster</name>
        <dbReference type="ChEBI" id="CHEBI:190135"/>
    </ligand>
</feature>
<evidence type="ECO:0000256" key="5">
    <source>
        <dbReference type="ARBA" id="ARBA00023014"/>
    </source>
</evidence>
<accession>A0A2H9VSE8</accession>
<evidence type="ECO:0000256" key="1">
    <source>
        <dbReference type="ARBA" id="ARBA00010643"/>
    </source>
</evidence>
<evidence type="ECO:0000256" key="7">
    <source>
        <dbReference type="PIRSR" id="PIRSR000216-1"/>
    </source>
</evidence>
<keyword evidence="4 7" id="KW-0408">Iron</keyword>
<evidence type="ECO:0000256" key="6">
    <source>
        <dbReference type="ARBA" id="ARBA00034078"/>
    </source>
</evidence>
<dbReference type="GO" id="GO:0051537">
    <property type="term" value="F:2 iron, 2 sulfur cluster binding"/>
    <property type="evidence" value="ECO:0007669"/>
    <property type="project" value="UniProtKB-KW"/>
</dbReference>
<dbReference type="InterPro" id="IPR041921">
    <property type="entry name" value="NuoE_N"/>
</dbReference>
<dbReference type="InterPro" id="IPR002023">
    <property type="entry name" value="NuoE-like"/>
</dbReference>
<dbReference type="NCBIfam" id="TIGR01958">
    <property type="entry name" value="nuoE_fam"/>
    <property type="match status" value="1"/>
</dbReference>
<dbReference type="Gene3D" id="1.10.10.1590">
    <property type="entry name" value="NADH-quinone oxidoreductase subunit E"/>
    <property type="match status" value="1"/>
</dbReference>
<dbReference type="FunFam" id="1.10.10.1590:FF:000001">
    <property type="entry name" value="NADH-quinone oxidoreductase subunit E"/>
    <property type="match status" value="1"/>
</dbReference>
<organism evidence="8 9">
    <name type="scientific">Mucilaginibacter auburnensis</name>
    <dbReference type="NCBI Taxonomy" id="1457233"/>
    <lineage>
        <taxon>Bacteria</taxon>
        <taxon>Pseudomonadati</taxon>
        <taxon>Bacteroidota</taxon>
        <taxon>Sphingobacteriia</taxon>
        <taxon>Sphingobacteriales</taxon>
        <taxon>Sphingobacteriaceae</taxon>
        <taxon>Mucilaginibacter</taxon>
    </lineage>
</organism>
<feature type="binding site" evidence="7">
    <location>
        <position position="99"/>
    </location>
    <ligand>
        <name>[2Fe-2S] cluster</name>
        <dbReference type="ChEBI" id="CHEBI:190135"/>
    </ligand>
</feature>
<evidence type="ECO:0000256" key="2">
    <source>
        <dbReference type="ARBA" id="ARBA00022714"/>
    </source>
</evidence>
<evidence type="ECO:0000313" key="8">
    <source>
        <dbReference type="EMBL" id="PJJ83746.1"/>
    </source>
</evidence>
<keyword evidence="3 7" id="KW-0479">Metal-binding</keyword>
<dbReference type="SUPFAM" id="SSF52833">
    <property type="entry name" value="Thioredoxin-like"/>
    <property type="match status" value="1"/>
</dbReference>
<evidence type="ECO:0000256" key="3">
    <source>
        <dbReference type="ARBA" id="ARBA00022723"/>
    </source>
</evidence>
<sequence length="175" mass="19596">MLRVEDTEMVPVEFSAELTAKFAEIVTRYPEGKQKSALLPILHLVQAEFGWVSAPAMDKVAEYLSIQPVEVYEVATFYTMYFMRPQGKYALEVCRTGPCCLVGAEKIMDHIEQKLGVKEGEVTPDGLFSWRGVECLAACGFGPVLQIGPEYTFYEKLTNESVDQLIEDLKAKANN</sequence>
<dbReference type="RefSeq" id="WP_100339988.1">
    <property type="nucleotide sequence ID" value="NZ_PGFJ01000001.1"/>
</dbReference>
<reference evidence="8" key="1">
    <citation type="submission" date="2017-11" db="EMBL/GenBank/DDBJ databases">
        <title>Genomic Encyclopedia of Archaeal and Bacterial Type Strains, Phase II (KMG-II): From Individual Species to Whole Genera.</title>
        <authorList>
            <person name="Goeker M."/>
        </authorList>
    </citation>
    <scope>NUCLEOTIDE SEQUENCE [LARGE SCALE GENOMIC DNA]</scope>
    <source>
        <strain evidence="8">DSM 28175</strain>
    </source>
</reference>
<gene>
    <name evidence="8" type="ORF">CLV57_0739</name>
</gene>
<dbReference type="InterPro" id="IPR042128">
    <property type="entry name" value="NuoE_dom"/>
</dbReference>
<dbReference type="OrthoDB" id="9807941at2"/>
<name>A0A2H9VSE8_9SPHI</name>
<dbReference type="Pfam" id="PF01257">
    <property type="entry name" value="2Fe-2S_thioredx"/>
    <property type="match status" value="1"/>
</dbReference>
<dbReference type="PIRSF" id="PIRSF000216">
    <property type="entry name" value="NADH_DH_24kDa"/>
    <property type="match status" value="1"/>
</dbReference>
<feature type="binding site" evidence="7">
    <location>
        <position position="94"/>
    </location>
    <ligand>
        <name>[2Fe-2S] cluster</name>
        <dbReference type="ChEBI" id="CHEBI:190135"/>
    </ligand>
</feature>
<dbReference type="PANTHER" id="PTHR10371">
    <property type="entry name" value="NADH DEHYDROGENASE UBIQUINONE FLAVOPROTEIN 2, MITOCHONDRIAL"/>
    <property type="match status" value="1"/>
</dbReference>
<evidence type="ECO:0000313" key="9">
    <source>
        <dbReference type="Proteomes" id="UP000242687"/>
    </source>
</evidence>
<keyword evidence="5 7" id="KW-0411">Iron-sulfur</keyword>
<dbReference type="EMBL" id="PGFJ01000001">
    <property type="protein sequence ID" value="PJJ83746.1"/>
    <property type="molecule type" value="Genomic_DNA"/>
</dbReference>
<keyword evidence="9" id="KW-1185">Reference proteome</keyword>
<comment type="cofactor">
    <cofactor evidence="7">
        <name>[2Fe-2S] cluster</name>
        <dbReference type="ChEBI" id="CHEBI:190135"/>
    </cofactor>
    <text evidence="7">Binds 1 [2Fe-2S] cluster.</text>
</comment>
<evidence type="ECO:0000256" key="4">
    <source>
        <dbReference type="ARBA" id="ARBA00023004"/>
    </source>
</evidence>
<comment type="caution">
    <text evidence="8">The sequence shown here is derived from an EMBL/GenBank/DDBJ whole genome shotgun (WGS) entry which is preliminary data.</text>
</comment>
<dbReference type="InterPro" id="IPR036249">
    <property type="entry name" value="Thioredoxin-like_sf"/>
</dbReference>
<protein>
    <submittedName>
        <fullName evidence="8">NADH-quinone oxidoreductase subunit E</fullName>
    </submittedName>
</protein>
<dbReference type="GO" id="GO:0046872">
    <property type="term" value="F:metal ion binding"/>
    <property type="evidence" value="ECO:0007669"/>
    <property type="project" value="UniProtKB-KW"/>
</dbReference>
<feature type="binding site" evidence="7">
    <location>
        <position position="139"/>
    </location>
    <ligand>
        <name>[2Fe-2S] cluster</name>
        <dbReference type="ChEBI" id="CHEBI:190135"/>
    </ligand>
</feature>
<dbReference type="CDD" id="cd03064">
    <property type="entry name" value="TRX_Fd_NuoE"/>
    <property type="match status" value="1"/>
</dbReference>